<feature type="compositionally biased region" description="Pro residues" evidence="1">
    <location>
        <begin position="318"/>
        <end position="327"/>
    </location>
</feature>
<dbReference type="InterPro" id="IPR009003">
    <property type="entry name" value="Peptidase_S1_PA"/>
</dbReference>
<evidence type="ECO:0000313" key="3">
    <source>
        <dbReference type="Proteomes" id="UP000642829"/>
    </source>
</evidence>
<gene>
    <name evidence="2" type="ORF">GCM10007047_10510</name>
</gene>
<comment type="caution">
    <text evidence="2">The sequence shown here is derived from an EMBL/GenBank/DDBJ whole genome shotgun (WGS) entry which is preliminary data.</text>
</comment>
<organism evidence="2 3">
    <name type="scientific">Cerasicoccus arenae</name>
    <dbReference type="NCBI Taxonomy" id="424488"/>
    <lineage>
        <taxon>Bacteria</taxon>
        <taxon>Pseudomonadati</taxon>
        <taxon>Verrucomicrobiota</taxon>
        <taxon>Opitutia</taxon>
        <taxon>Puniceicoccales</taxon>
        <taxon>Cerasicoccaceae</taxon>
        <taxon>Cerasicoccus</taxon>
    </lineage>
</organism>
<dbReference type="Pfam" id="PF13365">
    <property type="entry name" value="Trypsin_2"/>
    <property type="match status" value="1"/>
</dbReference>
<reference evidence="2" key="2">
    <citation type="submission" date="2020-09" db="EMBL/GenBank/DDBJ databases">
        <authorList>
            <person name="Sun Q."/>
            <person name="Kim S."/>
        </authorList>
    </citation>
    <scope>NUCLEOTIDE SEQUENCE</scope>
    <source>
        <strain evidence="2">KCTC 12870</strain>
    </source>
</reference>
<evidence type="ECO:0000256" key="1">
    <source>
        <dbReference type="SAM" id="MobiDB-lite"/>
    </source>
</evidence>
<evidence type="ECO:0008006" key="4">
    <source>
        <dbReference type="Google" id="ProtNLM"/>
    </source>
</evidence>
<keyword evidence="3" id="KW-1185">Reference proteome</keyword>
<dbReference type="SUPFAM" id="SSF50494">
    <property type="entry name" value="Trypsin-like serine proteases"/>
    <property type="match status" value="1"/>
</dbReference>
<accession>A0A8J3DAT5</accession>
<proteinExistence type="predicted"/>
<dbReference type="InterPro" id="IPR043504">
    <property type="entry name" value="Peptidase_S1_PA_chymotrypsin"/>
</dbReference>
<dbReference type="AlphaFoldDB" id="A0A8J3DAT5"/>
<protein>
    <recommendedName>
        <fullName evidence="4">Serine protease</fullName>
    </recommendedName>
</protein>
<name>A0A8J3DAT5_9BACT</name>
<dbReference type="Gene3D" id="2.40.10.10">
    <property type="entry name" value="Trypsin-like serine proteases"/>
    <property type="match status" value="2"/>
</dbReference>
<evidence type="ECO:0000313" key="2">
    <source>
        <dbReference type="EMBL" id="GHB96521.1"/>
    </source>
</evidence>
<dbReference type="EMBL" id="BMXG01000005">
    <property type="protein sequence ID" value="GHB96521.1"/>
    <property type="molecule type" value="Genomic_DNA"/>
</dbReference>
<feature type="region of interest" description="Disordered" evidence="1">
    <location>
        <begin position="303"/>
        <end position="332"/>
    </location>
</feature>
<sequence length="687" mass="77163">MVVASLLLPVLLRAQAPTSTETLPTPTARTLYNQPRDGVPLLLRARETYANCATYRAQGAVRIVIYEESENGGGFLFQGQNGPARAKRYKLFSTAFTRKPFALRHEIVSFGHGRSFTSVDFWSAQRHATDHFSSSPLPLSSEALASAIHENNYLLINYDPTPEWLLASNEALEDALPSKLDWFTDKRKFPRDAWWVGEENLAGVATDLVVWKNSDGTHVAVWLTREPVAIVKTMAERAEEKEYANVTALIQPEFGVKVTPEELTLNRPRPAFFDIDPNGIVFGALDLPAIPADNVAVAPAATVTEIDQTPRTTVTPTPSEPEPIPEPEQPRSGSIFAPIASDKLPGEQVMEEVVEAETKQTLLTAEQLAAIVVIEGDKGVGTGFFCNIRGRDFIVTNQHVLSGHRQLRLRTVNGDPVDAQDIYGAIGHDIAVIAVNNTQGSLKAAINVAEDTHIKDRVVVPGNKLGGGVVTQVEGQVLGIGPDRVEIDARFVPGNSGSPIIDLDTGEVIAVATYVRKDMPDNFAEEEALRGDIEKDGAIIRWFGYRIDSVTQWEQISWPKWQRQYDMVRQFNDDSVAIYNYLTDKPAFYNNDELRRLYDDYLEAMSDRKQRTEYYERETKLFLQHVINFAKRDLDDVSKTHFYDYFKSTAGAEDNIEKNIEYRRRLISHLTRIRDTNWRILYQRVRN</sequence>
<reference evidence="2" key="1">
    <citation type="journal article" date="2014" name="Int. J. Syst. Evol. Microbiol.">
        <title>Complete genome sequence of Corynebacterium casei LMG S-19264T (=DSM 44701T), isolated from a smear-ripened cheese.</title>
        <authorList>
            <consortium name="US DOE Joint Genome Institute (JGI-PGF)"/>
            <person name="Walter F."/>
            <person name="Albersmeier A."/>
            <person name="Kalinowski J."/>
            <person name="Ruckert C."/>
        </authorList>
    </citation>
    <scope>NUCLEOTIDE SEQUENCE</scope>
    <source>
        <strain evidence="2">KCTC 12870</strain>
    </source>
</reference>
<dbReference type="Proteomes" id="UP000642829">
    <property type="component" value="Unassembled WGS sequence"/>
</dbReference>